<organism evidence="6">
    <name type="scientific">Ixodes ricinus</name>
    <name type="common">Common tick</name>
    <name type="synonym">Acarus ricinus</name>
    <dbReference type="NCBI Taxonomy" id="34613"/>
    <lineage>
        <taxon>Eukaryota</taxon>
        <taxon>Metazoa</taxon>
        <taxon>Ecdysozoa</taxon>
        <taxon>Arthropoda</taxon>
        <taxon>Chelicerata</taxon>
        <taxon>Arachnida</taxon>
        <taxon>Acari</taxon>
        <taxon>Parasitiformes</taxon>
        <taxon>Ixodida</taxon>
        <taxon>Ixodoidea</taxon>
        <taxon>Ixodidae</taxon>
        <taxon>Ixodinae</taxon>
        <taxon>Ixodes</taxon>
    </lineage>
</organism>
<feature type="compositionally biased region" description="Low complexity" evidence="3">
    <location>
        <begin position="78"/>
        <end position="97"/>
    </location>
</feature>
<evidence type="ECO:0000313" key="6">
    <source>
        <dbReference type="EMBL" id="JAP71788.1"/>
    </source>
</evidence>
<feature type="region of interest" description="Disordered" evidence="3">
    <location>
        <begin position="1"/>
        <end position="144"/>
    </location>
</feature>
<dbReference type="GO" id="GO:0005737">
    <property type="term" value="C:cytoplasm"/>
    <property type="evidence" value="ECO:0007669"/>
    <property type="project" value="TreeGrafter"/>
</dbReference>
<dbReference type="InterPro" id="IPR051436">
    <property type="entry name" value="Autophagy-related_EPG5"/>
</dbReference>
<accession>A0A131XZV7</accession>
<name>A0A131XZV7_IXORI</name>
<dbReference type="EMBL" id="GEFM01004008">
    <property type="protein sequence ID" value="JAP71788.1"/>
    <property type="molecule type" value="mRNA"/>
</dbReference>
<dbReference type="GO" id="GO:0097352">
    <property type="term" value="P:autophagosome maturation"/>
    <property type="evidence" value="ECO:0007669"/>
    <property type="project" value="TreeGrafter"/>
</dbReference>
<evidence type="ECO:0000256" key="1">
    <source>
        <dbReference type="ARBA" id="ARBA00010948"/>
    </source>
</evidence>
<proteinExistence type="evidence at transcript level"/>
<keyword evidence="2" id="KW-0072">Autophagy</keyword>
<sequence>MAEAERKPKIKVKKKNTRRNVSPLNEQDIPSPPTLDELGVSDAASGVEGQAAEDSSTTESNPPAHSADLSREAGGDNIGNADDNNDSETVTTNVTTAVDDDEQPESAEIGAKSEAGVDRNETSTDCAGGNADPGCVQPDTDSRRSADAAAVEGSDETRDVLATEAKTDAAVVSEIALELPPTAPTETQAIVYSFPLSPAEEANAPALENERYELAQAAARLETEAASSREEKILIHRKKIKRLYPDLNRLVDDQPAMRPFAEDQILTLYENPFLRQKDAIVADFVDSNTEKQLEYHELYKLLSEYMRSRQNLISTTSAIATLREDVESLRSGIWDIVPDVVSGRGRCADNRKVKGEHYFNYGLYNEEVADKMSQCLQDVRKITKEKYALHVHNAEVLRLQIDYYIHMVLDVPLFADMPKNTPVSNGMRGRPSQDDADAVVAVRSCISVLFVFLRKPLKDEQFLKDVQSWLKTMAAFLLRVAFLQDHLFLLNHVLRCPPGIYKWATSLVQIPPPSPWSPYTDWPVAFDSLLLDYAIAALATMLLPVEARSEYLEPVRSALLESSFQDPWVFLDSEGEEDEEPENSMLNWRENDVVALLNQVPFASIFQHLLFVTQQNDEYSYEVVRTTEQGLLKLISVASHLVNILHAGLKTYNQSRYKQLTKRICRLIRHTVQYVSDHWLNFRSAENVKDQAMLLRLQVEYDQFFLRAVNCIFYSQSLGAWQFMAILPYTCVSTVMMWQLLWLLHNNYQDKIELVDLSPSEVCNKLQDKSRKLCFEEKLNDMPQSEVYFLMTSFSNMAASRGEDGRALTHVIASEIFEISYVNRNLRQLFAKEGRDLLCSLAHKHPFIISVLLDEIDDHMMEVGNMACYLMQSMPLQLWVPDKQDLDIISHFLLYYPLDSPQSQLARLLIQNLNYGFNNKQETFLDQSTHRQLGLLLLEAYEKLYVPFEASGYVYKQVKYFSYIATATKESSTPAGFVAWMWEMLLQLRLHIFDCQHPLQLEFIVSDNPPAELIPDIQKCDWLHPVLQANKNLRPPSLFLSVSIGTVGHYREEVLDSGLKLISTLVLNEQYSAAIHCVSHVLPLFYLKPEMLTSNKRFLTDLQYLLLADNTYLAMAKSIVVSEFPGCILKQLAVVIVGHVEQAAQWSPGFVSLPIKLWIALLFKLPDIPIHKGALANKAKGRESVMYLLDVLVQLAYLEAKCFDSLLTAFAESLTQFVPTTKSNSVVKSVFSYVLGNQTLSWPALVPLQAAPSFPWFAWAGMLAEAQIPHVREMWMALLKEMAEYPKLTPDAALKKASANLKMSPPSVDVLLLYRWAQQALQTDVEHPALPLIWQQFFLLYLQRFPVPNAGSAGQRFFESAMHFSLLKKLKRRLNELADHFFLKQCRLSQSLQELPNLQDAKGETAAVVTQLRDSAELVQKLLKMYRTFCLWLEEPRLHNANIVLTALPPQYYPEALGVLLQGSGDLWHDLVHVDVAKESLKALLPKYHAKSGTCKNAAPRTLEANSMPEELILKRLRSYEGPMPAPAIPSLQRVIPAVSTDMFRVPNQMMTLLSSQLKVLTGQARMFNAQAVKLASLDSAFMEWIPNLYQNVPTYTLLTIPCDYQENCKGRLHLRLQYAEARLAQDVAKVTEQNRSEWMGLLMDLQRAPSRTACSAVVHLEACITQLVQTHRCGATDTKKMLQALGSEIFFELVRTLNKETTDYFPARQFLTSCLDMLGQEFVSGHEDQCLPVLKVILKDPSLVGHVAPFFAPATVNNEQFVLMYHTVTSCIAPAFYNAVFVLLTKFDLPRWLQSQNVAFTTRTKLLESIEKAFAKFGLSPEREVLPLLELYHTHLHCLLLFRFPEHFGSILAMLLKGVDFCSVPAATWFVFLQGLGFSTPPEKLARVEQLGYMEQYARQQCLLSASQIAETLEVLTKHFRNLRNSDHATSKNGLYGKVQPYLVPVSMFLEMMAHCFLWEKLKGVDNELPGAMQRVLELYSPWLELTDGKKILVPWTMTVDSREVAFMLDAFTNLLSFFHKNCHEVRVFSVLSKVWRRYFISYVWTSAPDYITSVLQTALGKLPWSQFMPSLEDLKLAHKLLEAKYAGHLTFLLMVFKQVPWQRTLNCICEREPENVQEFYSLFAELFVNLAWHPDMVQDNFMLSLIPNLIALDWSFLQPELVSKLQDVFASGCSPTRVLKQSPGTETDHVMLEFISCLSCMTSTGSRIKQDLTTMLRKQQAFISMLVKLCNQAMETTPSLLRHYSKEVQQALPKLMDQCRTIIDVQSDLRYVQSEALVSKALSLISITTDPTVQDALLEGLLLWVQECSGDLFLLPFLHCACGNLASVSHMVRVTEACIASYCSPVCGTLPADGGWAHVLSSFRVPELTLSDFFLSCSQHSAYLTQFCYLLYCLPRCRCLADERVLLGRLAEWVAQSCPSGEDAEPKLLLLWEKVISLSIRQLDFDDDNSSRSVYKTLEDFCSTLAVLGEDKVTGGLLGAFGLGKKSAVSVRFRFCCRVMGAFVASQMTETGTVRLAPIQSDDRPSVTSVQALAKLKALQGNRMYASLTREVEQALQMVQDPNRTIRDSISVIQMLVNLFYSDKVYLRILFFGVM</sequence>
<dbReference type="InterPro" id="IPR016024">
    <property type="entry name" value="ARM-type_fold"/>
</dbReference>
<feature type="compositionally biased region" description="Basic residues" evidence="3">
    <location>
        <begin position="8"/>
        <end position="18"/>
    </location>
</feature>
<evidence type="ECO:0000259" key="4">
    <source>
        <dbReference type="Pfam" id="PF26103"/>
    </source>
</evidence>
<dbReference type="PANTHER" id="PTHR31139:SF4">
    <property type="entry name" value="ECTOPIC P GRANULES PROTEIN 5 HOMOLOG"/>
    <property type="match status" value="1"/>
</dbReference>
<feature type="compositionally biased region" description="Polar residues" evidence="3">
    <location>
        <begin position="53"/>
        <end position="63"/>
    </location>
</feature>
<evidence type="ECO:0000256" key="3">
    <source>
        <dbReference type="SAM" id="MobiDB-lite"/>
    </source>
</evidence>
<reference evidence="6" key="1">
    <citation type="submission" date="2016-02" db="EMBL/GenBank/DDBJ databases">
        <title>RNAseq analyses of the midgut from blood- or serum-fed Ixodes ricinus ticks.</title>
        <authorList>
            <person name="Perner J."/>
            <person name="Provaznik J."/>
            <person name="Schrenkova J."/>
            <person name="Urbanova V."/>
            <person name="Ribeiro J.M."/>
            <person name="Kopacek P."/>
        </authorList>
    </citation>
    <scope>NUCLEOTIDE SEQUENCE</scope>
    <source>
        <tissue evidence="6">Gut</tissue>
    </source>
</reference>
<protein>
    <recommendedName>
        <fullName evidence="7">Ectopic P granules protein 5 homolog</fullName>
    </recommendedName>
</protein>
<feature type="domain" description="Epg5-like central TPR repeats" evidence="4">
    <location>
        <begin position="1727"/>
        <end position="2103"/>
    </location>
</feature>
<dbReference type="InterPro" id="IPR059030">
    <property type="entry name" value="TPR_Epg5_mid"/>
</dbReference>
<evidence type="ECO:0000256" key="2">
    <source>
        <dbReference type="ARBA" id="ARBA00023006"/>
    </source>
</evidence>
<dbReference type="Pfam" id="PF26103">
    <property type="entry name" value="TPR_Epg5"/>
    <property type="match status" value="1"/>
</dbReference>
<evidence type="ECO:0008006" key="7">
    <source>
        <dbReference type="Google" id="ProtNLM"/>
    </source>
</evidence>
<dbReference type="SUPFAM" id="SSF48371">
    <property type="entry name" value="ARM repeat"/>
    <property type="match status" value="1"/>
</dbReference>
<feature type="domain" description="Epg5-like TPR" evidence="5">
    <location>
        <begin position="1272"/>
        <end position="1472"/>
    </location>
</feature>
<comment type="similarity">
    <text evidence="1">Belongs to the EPG5 family.</text>
</comment>
<dbReference type="Pfam" id="PF26573">
    <property type="entry name" value="TPR_Epg5_2"/>
    <property type="match status" value="1"/>
</dbReference>
<dbReference type="PANTHER" id="PTHR31139">
    <property type="entry name" value="ECTOPIC P GRANULES PROTEIN 5 HOMOLOG"/>
    <property type="match status" value="1"/>
</dbReference>
<evidence type="ECO:0000259" key="5">
    <source>
        <dbReference type="Pfam" id="PF26573"/>
    </source>
</evidence>
<dbReference type="InterPro" id="IPR058750">
    <property type="entry name" value="TPR_Epg5"/>
</dbReference>